<reference evidence="3" key="1">
    <citation type="submission" date="2022-02" db="EMBL/GenBank/DDBJ databases">
        <authorList>
            <person name="Leng L."/>
        </authorList>
    </citation>
    <scope>NUCLEOTIDE SEQUENCE</scope>
    <source>
        <strain evidence="3">JI</strain>
    </source>
</reference>
<dbReference type="Pfam" id="PF02368">
    <property type="entry name" value="Big_2"/>
    <property type="match status" value="1"/>
</dbReference>
<evidence type="ECO:0000313" key="3">
    <source>
        <dbReference type="EMBL" id="MDF9406770.1"/>
    </source>
</evidence>
<feature type="domain" description="BIG2" evidence="2">
    <location>
        <begin position="323"/>
        <end position="412"/>
    </location>
</feature>
<evidence type="ECO:0000313" key="4">
    <source>
        <dbReference type="Proteomes" id="UP001154312"/>
    </source>
</evidence>
<protein>
    <submittedName>
        <fullName evidence="3">Ig-like domain-containing protein</fullName>
    </submittedName>
</protein>
<name>A0A9X4GXG0_9FIRM</name>
<dbReference type="RefSeq" id="WP_277441915.1">
    <property type="nucleotide sequence ID" value="NZ_JAKOAV010000001.1"/>
</dbReference>
<keyword evidence="1" id="KW-0732">Signal</keyword>
<dbReference type="InterPro" id="IPR003343">
    <property type="entry name" value="Big_2"/>
</dbReference>
<feature type="signal peptide" evidence="1">
    <location>
        <begin position="1"/>
        <end position="30"/>
    </location>
</feature>
<accession>A0A9X4GXG0</accession>
<dbReference type="SMART" id="SM00635">
    <property type="entry name" value="BID_2"/>
    <property type="match status" value="3"/>
</dbReference>
<dbReference type="Gene3D" id="2.60.40.1080">
    <property type="match status" value="3"/>
</dbReference>
<comment type="caution">
    <text evidence="3">The sequence shown here is derived from an EMBL/GenBank/DDBJ whole genome shotgun (WGS) entry which is preliminary data.</text>
</comment>
<organism evidence="3 4">
    <name type="scientific">Pelotomaculum isophthalicicum JI</name>
    <dbReference type="NCBI Taxonomy" id="947010"/>
    <lineage>
        <taxon>Bacteria</taxon>
        <taxon>Bacillati</taxon>
        <taxon>Bacillota</taxon>
        <taxon>Clostridia</taxon>
        <taxon>Eubacteriales</taxon>
        <taxon>Desulfotomaculaceae</taxon>
        <taxon>Pelotomaculum</taxon>
    </lineage>
</organism>
<feature type="domain" description="BIG2" evidence="2">
    <location>
        <begin position="423"/>
        <end position="509"/>
    </location>
</feature>
<dbReference type="EMBL" id="JAKOAV010000001">
    <property type="protein sequence ID" value="MDF9406770.1"/>
    <property type="molecule type" value="Genomic_DNA"/>
</dbReference>
<dbReference type="AlphaFoldDB" id="A0A9X4GXG0"/>
<evidence type="ECO:0000256" key="1">
    <source>
        <dbReference type="SAM" id="SignalP"/>
    </source>
</evidence>
<feature type="chain" id="PRO_5040947532" evidence="1">
    <location>
        <begin position="31"/>
        <end position="630"/>
    </location>
</feature>
<dbReference type="Proteomes" id="UP001154312">
    <property type="component" value="Unassembled WGS sequence"/>
</dbReference>
<feature type="domain" description="BIG2" evidence="2">
    <location>
        <begin position="224"/>
        <end position="313"/>
    </location>
</feature>
<dbReference type="SUPFAM" id="SSF49373">
    <property type="entry name" value="Invasin/intimin cell-adhesion fragments"/>
    <property type="match status" value="1"/>
</dbReference>
<dbReference type="InterPro" id="IPR008964">
    <property type="entry name" value="Invasin/intimin_cell_adhesion"/>
</dbReference>
<evidence type="ECO:0000259" key="2">
    <source>
        <dbReference type="SMART" id="SM00635"/>
    </source>
</evidence>
<proteinExistence type="predicted"/>
<gene>
    <name evidence="3" type="ORF">L7E55_00090</name>
</gene>
<sequence>MFKRKFVSRGVTLAFLLAVSLFLFASVSFAAGQNGSIDGVSIELYDDNSGVPGNAITAKDLTAGKLFWAKVFVNNPVKLRMIDLMLEYDKEVLSAQNSKIIKGSYYQYADSNLFDANYDPLIVSTVFTSNAAVANASGAIKYNPGVKGDTLPDIPAEYLTGNKLELLSVQFKVATSIPHDGYIRWIRASADDLAGKLLIGTGESGNEIPFPTAAPIITIKKPVPVTAITVSGEAYADSITANGGTLQMYADVLPANADNTTVTWSVTALDGTATTKATISSTGLLTAAGNASANGDVLVKATANDGSGIYGTKTIHISGQIDLVTSITVTGQNNVSAITTSGGTLQMLATVLPATANQTVIWAVYAANGTDSTTIATIDTNGLLTASGLAGNNGDVVVKAKAIDGSGVSGTKTINISNQTGPALAELRIVGTLPTSLVVGQSIDLSTVAQVYGRYSNSTEFVPLTTGFTWVSSNTAAASVSGSIVTAISKGTADIYVQSGSVSSSKTTVSVEYPLSVDFTAQDLNGNQVTTFAAGGTYNFVAKINGTLATADNVLLIVQMKDNNGVVYNIGSMLDKNATSYNNKELSAGFKLPATAGTYTAEAFIWNKWPSQSGTQWIWAQKQTLQVNVQ</sequence>
<keyword evidence="4" id="KW-1185">Reference proteome</keyword>